<dbReference type="RefSeq" id="WP_276507530.1">
    <property type="nucleotide sequence ID" value="NZ_BAAAQH010000001.1"/>
</dbReference>
<comment type="caution">
    <text evidence="1">The sequence shown here is derived from an EMBL/GenBank/DDBJ whole genome shotgun (WGS) entry which is preliminary data.</text>
</comment>
<proteinExistence type="predicted"/>
<protein>
    <submittedName>
        <fullName evidence="1">Uncharacterized protein</fullName>
    </submittedName>
</protein>
<name>A0ABY1N453_9ACTN</name>
<sequence length="42" mass="4943">MSLDRERYVIMRGSVENAFMFIHNPLVDLYQWLLSVIPADMA</sequence>
<evidence type="ECO:0000313" key="2">
    <source>
        <dbReference type="Proteomes" id="UP000315460"/>
    </source>
</evidence>
<gene>
    <name evidence="1" type="ORF">SAMN06265174_10886</name>
</gene>
<organism evidence="1 2">
    <name type="scientific">Dietzia kunjamensis subsp. schimae</name>
    <dbReference type="NCBI Taxonomy" id="498198"/>
    <lineage>
        <taxon>Bacteria</taxon>
        <taxon>Bacillati</taxon>
        <taxon>Actinomycetota</taxon>
        <taxon>Actinomycetes</taxon>
        <taxon>Mycobacteriales</taxon>
        <taxon>Dietziaceae</taxon>
        <taxon>Dietzia</taxon>
    </lineage>
</organism>
<keyword evidence="2" id="KW-1185">Reference proteome</keyword>
<dbReference type="EMBL" id="FXTG01000008">
    <property type="protein sequence ID" value="SMO84884.1"/>
    <property type="molecule type" value="Genomic_DNA"/>
</dbReference>
<accession>A0ABY1N453</accession>
<evidence type="ECO:0000313" key="1">
    <source>
        <dbReference type="EMBL" id="SMO84884.1"/>
    </source>
</evidence>
<dbReference type="Proteomes" id="UP000315460">
    <property type="component" value="Unassembled WGS sequence"/>
</dbReference>
<reference evidence="1 2" key="1">
    <citation type="submission" date="2017-05" db="EMBL/GenBank/DDBJ databases">
        <authorList>
            <person name="Varghese N."/>
            <person name="Submissions S."/>
        </authorList>
    </citation>
    <scope>NUCLEOTIDE SEQUENCE [LARGE SCALE GENOMIC DNA]</scope>
    <source>
        <strain evidence="1 2">DSM 45139</strain>
    </source>
</reference>